<organism evidence="6 7">
    <name type="scientific">Nitratireductor thuwali</name>
    <dbReference type="NCBI Taxonomy" id="2267699"/>
    <lineage>
        <taxon>Bacteria</taxon>
        <taxon>Pseudomonadati</taxon>
        <taxon>Pseudomonadota</taxon>
        <taxon>Alphaproteobacteria</taxon>
        <taxon>Hyphomicrobiales</taxon>
        <taxon>Phyllobacteriaceae</taxon>
        <taxon>Nitratireductor</taxon>
    </lineage>
</organism>
<dbReference type="InterPro" id="IPR000847">
    <property type="entry name" value="LysR_HTH_N"/>
</dbReference>
<dbReference type="Gene3D" id="1.10.10.10">
    <property type="entry name" value="Winged helix-like DNA-binding domain superfamily/Winged helix DNA-binding domain"/>
    <property type="match status" value="1"/>
</dbReference>
<evidence type="ECO:0000259" key="5">
    <source>
        <dbReference type="PROSITE" id="PS50931"/>
    </source>
</evidence>
<evidence type="ECO:0000313" key="6">
    <source>
        <dbReference type="EMBL" id="UUP17851.1"/>
    </source>
</evidence>
<evidence type="ECO:0000313" key="7">
    <source>
        <dbReference type="Proteomes" id="UP001342418"/>
    </source>
</evidence>
<evidence type="ECO:0000256" key="2">
    <source>
        <dbReference type="ARBA" id="ARBA00023015"/>
    </source>
</evidence>
<dbReference type="PANTHER" id="PTHR30579">
    <property type="entry name" value="TRANSCRIPTIONAL REGULATOR"/>
    <property type="match status" value="1"/>
</dbReference>
<dbReference type="Proteomes" id="UP001342418">
    <property type="component" value="Chromosome"/>
</dbReference>
<evidence type="ECO:0000256" key="4">
    <source>
        <dbReference type="ARBA" id="ARBA00023163"/>
    </source>
</evidence>
<keyword evidence="4" id="KW-0804">Transcription</keyword>
<comment type="similarity">
    <text evidence="1">Belongs to the LysR transcriptional regulatory family.</text>
</comment>
<evidence type="ECO:0000256" key="1">
    <source>
        <dbReference type="ARBA" id="ARBA00009437"/>
    </source>
</evidence>
<keyword evidence="2" id="KW-0805">Transcription regulation</keyword>
<dbReference type="InterPro" id="IPR036388">
    <property type="entry name" value="WH-like_DNA-bd_sf"/>
</dbReference>
<dbReference type="Pfam" id="PF00126">
    <property type="entry name" value="HTH_1"/>
    <property type="match status" value="1"/>
</dbReference>
<sequence length="291" mass="31609">MQSHDWNDIRYLLALYRTGKLKDAGRAVGTSETTVARRIKKLEQDLGASLFLQSANGRYEPTDAALQIMSHAEAIELESLAIREKSDEVAQQVLGSVRISSVPIIVNRVLVPNLGSLTRKHPHLTVELVPASGNLDLSKREADLAVRFARPAGGGLRIKAQKLGEMKFGPYSASSVTPDQLATLGWITYDETHSELPQARWLEVAANSSPEARACLKVADAETALEAVANGAGKSLLPQAIAETDPRLRSLSLTRDAAPPAREVWLLAHVDQTSRSSIIAAKEWLASLPWI</sequence>
<keyword evidence="7" id="KW-1185">Reference proteome</keyword>
<accession>A0ABY5MKU2</accession>
<dbReference type="PANTHER" id="PTHR30579:SF3">
    <property type="entry name" value="TRANSCRIPTIONAL REGULATORY PROTEIN"/>
    <property type="match status" value="1"/>
</dbReference>
<feature type="domain" description="HTH lysR-type" evidence="5">
    <location>
        <begin position="4"/>
        <end position="62"/>
    </location>
</feature>
<reference evidence="6 7" key="1">
    <citation type="submission" date="2018-07" db="EMBL/GenBank/DDBJ databases">
        <title>Genome sequence of Nitratireductor thuwali#1536.</title>
        <authorList>
            <person name="Michoud G."/>
            <person name="Merlino G."/>
            <person name="Sefrji F.O."/>
            <person name="Daffonchio D."/>
        </authorList>
    </citation>
    <scope>NUCLEOTIDE SEQUENCE [LARGE SCALE GENOMIC DNA]</scope>
    <source>
        <strain evidence="7">Nit1536</strain>
    </source>
</reference>
<dbReference type="PROSITE" id="PS50931">
    <property type="entry name" value="HTH_LYSR"/>
    <property type="match status" value="1"/>
</dbReference>
<dbReference type="Pfam" id="PF03466">
    <property type="entry name" value="LysR_substrate"/>
    <property type="match status" value="1"/>
</dbReference>
<protein>
    <recommendedName>
        <fullName evidence="5">HTH lysR-type domain-containing protein</fullName>
    </recommendedName>
</protein>
<name>A0ABY5MKU2_9HYPH</name>
<dbReference type="SUPFAM" id="SSF53850">
    <property type="entry name" value="Periplasmic binding protein-like II"/>
    <property type="match status" value="1"/>
</dbReference>
<dbReference type="SUPFAM" id="SSF46785">
    <property type="entry name" value="Winged helix' DNA-binding domain"/>
    <property type="match status" value="1"/>
</dbReference>
<keyword evidence="3" id="KW-0238">DNA-binding</keyword>
<dbReference type="Gene3D" id="3.40.190.290">
    <property type="match status" value="1"/>
</dbReference>
<gene>
    <name evidence="6" type="ORF">NTH_02327</name>
</gene>
<dbReference type="EMBL" id="CP030941">
    <property type="protein sequence ID" value="UUP17851.1"/>
    <property type="molecule type" value="Genomic_DNA"/>
</dbReference>
<dbReference type="InterPro" id="IPR005119">
    <property type="entry name" value="LysR_subst-bd"/>
</dbReference>
<dbReference type="InterPro" id="IPR036390">
    <property type="entry name" value="WH_DNA-bd_sf"/>
</dbReference>
<proteinExistence type="inferred from homology"/>
<evidence type="ECO:0000256" key="3">
    <source>
        <dbReference type="ARBA" id="ARBA00023125"/>
    </source>
</evidence>
<dbReference type="InterPro" id="IPR050176">
    <property type="entry name" value="LTTR"/>
</dbReference>